<sequence>MPLGAGKNPSAHLAPSFPWTELKTCREGGFNSLQSSAVGNQLMIQRHVPEIMPEDHCQSSEPQERGMLSAYLSATQSPCFRLTELVAYRCEVQLLRSWCDKGEM</sequence>
<protein>
    <submittedName>
        <fullName evidence="1">Uncharacterized protein</fullName>
    </submittedName>
</protein>
<keyword evidence="2" id="KW-1185">Reference proteome</keyword>
<dbReference type="EMBL" id="CADEAL010004056">
    <property type="protein sequence ID" value="CAB1450474.1"/>
    <property type="molecule type" value="Genomic_DNA"/>
</dbReference>
<name>A0A9N7VJ71_PLEPL</name>
<dbReference type="Proteomes" id="UP001153269">
    <property type="component" value="Unassembled WGS sequence"/>
</dbReference>
<proteinExistence type="predicted"/>
<dbReference type="AlphaFoldDB" id="A0A9N7VJ71"/>
<comment type="caution">
    <text evidence="1">The sequence shown here is derived from an EMBL/GenBank/DDBJ whole genome shotgun (WGS) entry which is preliminary data.</text>
</comment>
<organism evidence="1 2">
    <name type="scientific">Pleuronectes platessa</name>
    <name type="common">European plaice</name>
    <dbReference type="NCBI Taxonomy" id="8262"/>
    <lineage>
        <taxon>Eukaryota</taxon>
        <taxon>Metazoa</taxon>
        <taxon>Chordata</taxon>
        <taxon>Craniata</taxon>
        <taxon>Vertebrata</taxon>
        <taxon>Euteleostomi</taxon>
        <taxon>Actinopterygii</taxon>
        <taxon>Neopterygii</taxon>
        <taxon>Teleostei</taxon>
        <taxon>Neoteleostei</taxon>
        <taxon>Acanthomorphata</taxon>
        <taxon>Carangaria</taxon>
        <taxon>Pleuronectiformes</taxon>
        <taxon>Pleuronectoidei</taxon>
        <taxon>Pleuronectidae</taxon>
        <taxon>Pleuronectes</taxon>
    </lineage>
</organism>
<evidence type="ECO:0000313" key="1">
    <source>
        <dbReference type="EMBL" id="CAB1450474.1"/>
    </source>
</evidence>
<accession>A0A9N7VJ71</accession>
<reference evidence="1" key="1">
    <citation type="submission" date="2020-03" db="EMBL/GenBank/DDBJ databases">
        <authorList>
            <person name="Weist P."/>
        </authorList>
    </citation>
    <scope>NUCLEOTIDE SEQUENCE</scope>
</reference>
<evidence type="ECO:0000313" key="2">
    <source>
        <dbReference type="Proteomes" id="UP001153269"/>
    </source>
</evidence>
<gene>
    <name evidence="1" type="ORF">PLEPLA_LOCUS38164</name>
</gene>